<dbReference type="Proteomes" id="UP000887565">
    <property type="component" value="Unplaced"/>
</dbReference>
<reference evidence="2" key="1">
    <citation type="submission" date="2022-11" db="UniProtKB">
        <authorList>
            <consortium name="WormBaseParasite"/>
        </authorList>
    </citation>
    <scope>IDENTIFICATION</scope>
</reference>
<sequence>MKARSINFGLYSKDKQGILMQQSTFKKFYLFKNYYECRSCYKLGGERGMVKNDHVIRNPEAGHTELCAPIDAISVEASA</sequence>
<protein>
    <submittedName>
        <fullName evidence="2">Uncharacterized protein</fullName>
    </submittedName>
</protein>
<dbReference type="WBParaSite" id="nRc.2.0.1.t20263-RA">
    <property type="protein sequence ID" value="nRc.2.0.1.t20263-RA"/>
    <property type="gene ID" value="nRc.2.0.1.g20263"/>
</dbReference>
<evidence type="ECO:0000313" key="2">
    <source>
        <dbReference type="WBParaSite" id="nRc.2.0.1.t20263-RA"/>
    </source>
</evidence>
<proteinExistence type="predicted"/>
<evidence type="ECO:0000313" key="1">
    <source>
        <dbReference type="Proteomes" id="UP000887565"/>
    </source>
</evidence>
<organism evidence="1 2">
    <name type="scientific">Romanomermis culicivorax</name>
    <name type="common">Nematode worm</name>
    <dbReference type="NCBI Taxonomy" id="13658"/>
    <lineage>
        <taxon>Eukaryota</taxon>
        <taxon>Metazoa</taxon>
        <taxon>Ecdysozoa</taxon>
        <taxon>Nematoda</taxon>
        <taxon>Enoplea</taxon>
        <taxon>Dorylaimia</taxon>
        <taxon>Mermithida</taxon>
        <taxon>Mermithoidea</taxon>
        <taxon>Mermithidae</taxon>
        <taxon>Romanomermis</taxon>
    </lineage>
</organism>
<accession>A0A915J321</accession>
<name>A0A915J321_ROMCU</name>
<dbReference type="AlphaFoldDB" id="A0A915J321"/>
<keyword evidence="1" id="KW-1185">Reference proteome</keyword>